<reference evidence="3 4" key="1">
    <citation type="submission" date="2017-07" db="EMBL/GenBank/DDBJ databases">
        <title>Complete Genome Sequence of the cosmetic ferment Vitreoscilla filiformis (ATCC15551).</title>
        <authorList>
            <person name="Contreras S."/>
            <person name="Sagory-Zalkind P."/>
            <person name="Blanquart H."/>
            <person name="Iltis A."/>
            <person name="Morand S.C."/>
        </authorList>
    </citation>
    <scope>NUCLEOTIDE SEQUENCE [LARGE SCALE GENOMIC DNA]</scope>
    <source>
        <strain evidence="3 4">ATCC 15551</strain>
    </source>
</reference>
<feature type="transmembrane region" description="Helical" evidence="1">
    <location>
        <begin position="137"/>
        <end position="159"/>
    </location>
</feature>
<dbReference type="Gene3D" id="3.30.70.100">
    <property type="match status" value="1"/>
</dbReference>
<keyword evidence="1" id="KW-0812">Transmembrane</keyword>
<protein>
    <submittedName>
        <fullName evidence="3">Antibiotic biosynthesis monooxygenase</fullName>
    </submittedName>
</protein>
<evidence type="ECO:0000256" key="1">
    <source>
        <dbReference type="SAM" id="Phobius"/>
    </source>
</evidence>
<dbReference type="Proteomes" id="UP000199729">
    <property type="component" value="Chromosome"/>
</dbReference>
<dbReference type="InterPro" id="IPR011008">
    <property type="entry name" value="Dimeric_a/b-barrel"/>
</dbReference>
<dbReference type="PROSITE" id="PS51725">
    <property type="entry name" value="ABM"/>
    <property type="match status" value="1"/>
</dbReference>
<dbReference type="KEGG" id="vff:VITFI_CDS1373"/>
<accession>A0A221KDR4</accession>
<keyword evidence="3" id="KW-0503">Monooxygenase</keyword>
<keyword evidence="1" id="KW-0472">Membrane</keyword>
<dbReference type="EMBL" id="CP022423">
    <property type="protein sequence ID" value="ASM77151.1"/>
    <property type="molecule type" value="Genomic_DNA"/>
</dbReference>
<dbReference type="AlphaFoldDB" id="A0A221KDR4"/>
<gene>
    <name evidence="3" type="ORF">VITFI_CDS1373</name>
</gene>
<keyword evidence="3" id="KW-0560">Oxidoreductase</keyword>
<keyword evidence="4" id="KW-1185">Reference proteome</keyword>
<dbReference type="PANTHER" id="PTHR40057:SF1">
    <property type="entry name" value="SLR1162 PROTEIN"/>
    <property type="match status" value="1"/>
</dbReference>
<dbReference type="OrthoDB" id="1494254at2"/>
<feature type="domain" description="ABM" evidence="2">
    <location>
        <begin position="13"/>
        <end position="111"/>
    </location>
</feature>
<dbReference type="PANTHER" id="PTHR40057">
    <property type="entry name" value="SLR1162 PROTEIN"/>
    <property type="match status" value="1"/>
</dbReference>
<dbReference type="InterPro" id="IPR007138">
    <property type="entry name" value="ABM_dom"/>
</dbReference>
<dbReference type="InterPro" id="IPR038762">
    <property type="entry name" value="ABM_predict"/>
</dbReference>
<keyword evidence="1" id="KW-1133">Transmembrane helix</keyword>
<sequence>MSAPATAALRNPVTVLVTRRVKPGHAPAFEQTMGRMIEAAAGFPGHLGGHLIRPGEGTEGGDGTGEPDLWHVIFAFDTPEHLQAWQASPARALGLAAVAPHTEGEQQVRQLTGLGHWFAEPLGAKGPSQTPPPRWKVAVVTWLGICPTVFALFLLLGELLAPWPLLPRVMVLTALVVVLMTWVVAPRLTAWLKPWLYPTPVSAP</sequence>
<feature type="transmembrane region" description="Helical" evidence="1">
    <location>
        <begin position="165"/>
        <end position="185"/>
    </location>
</feature>
<evidence type="ECO:0000313" key="4">
    <source>
        <dbReference type="Proteomes" id="UP000199729"/>
    </source>
</evidence>
<proteinExistence type="predicted"/>
<dbReference type="GO" id="GO:0004497">
    <property type="term" value="F:monooxygenase activity"/>
    <property type="evidence" value="ECO:0007669"/>
    <property type="project" value="UniProtKB-KW"/>
</dbReference>
<dbReference type="SUPFAM" id="SSF54909">
    <property type="entry name" value="Dimeric alpha+beta barrel"/>
    <property type="match status" value="1"/>
</dbReference>
<evidence type="ECO:0000313" key="3">
    <source>
        <dbReference type="EMBL" id="ASM77151.1"/>
    </source>
</evidence>
<name>A0A221KDR4_VITFI</name>
<evidence type="ECO:0000259" key="2">
    <source>
        <dbReference type="PROSITE" id="PS51725"/>
    </source>
</evidence>
<organism evidence="3 4">
    <name type="scientific">Vitreoscilla filiformis</name>
    <dbReference type="NCBI Taxonomy" id="63"/>
    <lineage>
        <taxon>Bacteria</taxon>
        <taxon>Pseudomonadati</taxon>
        <taxon>Pseudomonadota</taxon>
        <taxon>Betaproteobacteria</taxon>
        <taxon>Neisseriales</taxon>
        <taxon>Neisseriaceae</taxon>
        <taxon>Vitreoscilla</taxon>
    </lineage>
</organism>
<dbReference type="RefSeq" id="WP_089416338.1">
    <property type="nucleotide sequence ID" value="NZ_CP022423.1"/>
</dbReference>
<dbReference type="Pfam" id="PF03992">
    <property type="entry name" value="ABM"/>
    <property type="match status" value="1"/>
</dbReference>